<name>G2KT62_MICAA</name>
<keyword evidence="12" id="KW-1185">Reference proteome</keyword>
<dbReference type="OrthoDB" id="9788336at2"/>
<feature type="coiled-coil region" evidence="8">
    <location>
        <begin position="47"/>
        <end position="74"/>
    </location>
</feature>
<dbReference type="STRING" id="856793.MICA_2303"/>
<dbReference type="InterPro" id="IPR020594">
    <property type="entry name" value="Ribosomal_bL9_bac/chp"/>
</dbReference>
<dbReference type="GO" id="GO:0019843">
    <property type="term" value="F:rRNA binding"/>
    <property type="evidence" value="ECO:0007669"/>
    <property type="project" value="UniProtKB-UniRule"/>
</dbReference>
<evidence type="ECO:0000256" key="9">
    <source>
        <dbReference type="SAM" id="MobiDB-lite"/>
    </source>
</evidence>
<evidence type="ECO:0000313" key="12">
    <source>
        <dbReference type="Proteomes" id="UP000009286"/>
    </source>
</evidence>
<dbReference type="EMBL" id="CP002382">
    <property type="protein sequence ID" value="AEP10606.1"/>
    <property type="molecule type" value="Genomic_DNA"/>
</dbReference>
<dbReference type="GO" id="GO:1990904">
    <property type="term" value="C:ribonucleoprotein complex"/>
    <property type="evidence" value="ECO:0007669"/>
    <property type="project" value="UniProtKB-KW"/>
</dbReference>
<dbReference type="Gene3D" id="3.10.430.100">
    <property type="entry name" value="Ribosomal protein L9, C-terminal domain"/>
    <property type="match status" value="1"/>
</dbReference>
<evidence type="ECO:0000256" key="5">
    <source>
        <dbReference type="ARBA" id="ARBA00023274"/>
    </source>
</evidence>
<dbReference type="PROSITE" id="PS00651">
    <property type="entry name" value="RIBOSOMAL_L9"/>
    <property type="match status" value="1"/>
</dbReference>
<organism evidence="11 12">
    <name type="scientific">Micavibrio aeruginosavorus (strain ARL-13)</name>
    <dbReference type="NCBI Taxonomy" id="856793"/>
    <lineage>
        <taxon>Bacteria</taxon>
        <taxon>Pseudomonadati</taxon>
        <taxon>Bdellovibrionota</taxon>
        <taxon>Bdellovibrionia</taxon>
        <taxon>Bdellovibrionales</taxon>
        <taxon>Pseudobdellovibrionaceae</taxon>
        <taxon>Micavibrio</taxon>
    </lineage>
</organism>
<comment type="similarity">
    <text evidence="1 7">Belongs to the bacterial ribosomal protein bL9 family.</text>
</comment>
<evidence type="ECO:0000313" key="11">
    <source>
        <dbReference type="EMBL" id="AEP10606.1"/>
    </source>
</evidence>
<keyword evidence="2 7" id="KW-0699">rRNA-binding</keyword>
<gene>
    <name evidence="7 11" type="primary">rplI</name>
    <name evidence="11" type="ordered locus">MICA_2303</name>
</gene>
<evidence type="ECO:0000256" key="6">
    <source>
        <dbReference type="ARBA" id="ARBA00035292"/>
    </source>
</evidence>
<proteinExistence type="inferred from homology"/>
<feature type="region of interest" description="Disordered" evidence="9">
    <location>
        <begin position="196"/>
        <end position="233"/>
    </location>
</feature>
<comment type="function">
    <text evidence="7">Binds to the 23S rRNA.</text>
</comment>
<keyword evidence="8" id="KW-0175">Coiled coil</keyword>
<evidence type="ECO:0000256" key="4">
    <source>
        <dbReference type="ARBA" id="ARBA00022980"/>
    </source>
</evidence>
<dbReference type="Gene3D" id="3.40.5.10">
    <property type="entry name" value="Ribosomal protein L9, N-terminal domain"/>
    <property type="match status" value="1"/>
</dbReference>
<dbReference type="GO" id="GO:0006412">
    <property type="term" value="P:translation"/>
    <property type="evidence" value="ECO:0007669"/>
    <property type="project" value="UniProtKB-UniRule"/>
</dbReference>
<evidence type="ECO:0000256" key="2">
    <source>
        <dbReference type="ARBA" id="ARBA00022730"/>
    </source>
</evidence>
<dbReference type="Proteomes" id="UP000009286">
    <property type="component" value="Chromosome"/>
</dbReference>
<dbReference type="InterPro" id="IPR020069">
    <property type="entry name" value="Ribosomal_bL9_C"/>
</dbReference>
<dbReference type="KEGG" id="mai:MICA_2303"/>
<dbReference type="Pfam" id="PF01281">
    <property type="entry name" value="Ribosomal_L9_N"/>
    <property type="match status" value="1"/>
</dbReference>
<dbReference type="HAMAP" id="MF_00503">
    <property type="entry name" value="Ribosomal_bL9"/>
    <property type="match status" value="1"/>
</dbReference>
<dbReference type="GO" id="GO:0005840">
    <property type="term" value="C:ribosome"/>
    <property type="evidence" value="ECO:0007669"/>
    <property type="project" value="UniProtKB-KW"/>
</dbReference>
<evidence type="ECO:0000256" key="3">
    <source>
        <dbReference type="ARBA" id="ARBA00022884"/>
    </source>
</evidence>
<evidence type="ECO:0000256" key="7">
    <source>
        <dbReference type="HAMAP-Rule" id="MF_00503"/>
    </source>
</evidence>
<accession>G2KT62</accession>
<keyword evidence="3 7" id="KW-0694">RNA-binding</keyword>
<dbReference type="SUPFAM" id="SSF55658">
    <property type="entry name" value="L9 N-domain-like"/>
    <property type="match status" value="1"/>
</dbReference>
<reference evidence="11 12" key="1">
    <citation type="journal article" date="2011" name="BMC Genomics">
        <title>Genomic insights into an obligate epibiotic bacterial predator: Micavibrio aeruginosavorus ARL-13.</title>
        <authorList>
            <person name="Wang Z."/>
            <person name="Kadouri D."/>
            <person name="Wu M."/>
        </authorList>
    </citation>
    <scope>NUCLEOTIDE SEQUENCE [LARGE SCALE GENOMIC DNA]</scope>
    <source>
        <strain evidence="11 12">ARL-13</strain>
    </source>
</reference>
<evidence type="ECO:0000256" key="1">
    <source>
        <dbReference type="ARBA" id="ARBA00010605"/>
    </source>
</evidence>
<feature type="compositionally biased region" description="Basic and acidic residues" evidence="9">
    <location>
        <begin position="196"/>
        <end position="208"/>
    </location>
</feature>
<dbReference type="InterPro" id="IPR009027">
    <property type="entry name" value="Ribosomal_bL9/RNase_H1_N"/>
</dbReference>
<keyword evidence="4 7" id="KW-0689">Ribosomal protein</keyword>
<dbReference type="NCBIfam" id="TIGR00158">
    <property type="entry name" value="L9"/>
    <property type="match status" value="1"/>
</dbReference>
<feature type="domain" description="Ribosomal protein L9" evidence="10">
    <location>
        <begin position="16"/>
        <end position="43"/>
    </location>
</feature>
<feature type="compositionally biased region" description="Acidic residues" evidence="9">
    <location>
        <begin position="223"/>
        <end position="233"/>
    </location>
</feature>
<dbReference type="InterPro" id="IPR036935">
    <property type="entry name" value="Ribosomal_bL9_N_sf"/>
</dbReference>
<evidence type="ECO:0000256" key="8">
    <source>
        <dbReference type="SAM" id="Coils"/>
    </source>
</evidence>
<dbReference type="InterPro" id="IPR000244">
    <property type="entry name" value="Ribosomal_bL9"/>
</dbReference>
<dbReference type="AlphaFoldDB" id="G2KT62"/>
<dbReference type="eggNOG" id="COG0359">
    <property type="taxonomic scope" value="Bacteria"/>
</dbReference>
<keyword evidence="5 7" id="KW-0687">Ribonucleoprotein</keyword>
<evidence type="ECO:0000259" key="10">
    <source>
        <dbReference type="PROSITE" id="PS00651"/>
    </source>
</evidence>
<protein>
    <recommendedName>
        <fullName evidence="6 7">Large ribosomal subunit protein bL9</fullName>
    </recommendedName>
</protein>
<sequence length="233" mass="24692">MANMEVILLERVENLGAMGSLVKVRPGYARNYLIPQKKALRATPDNVAHFEAQKAELEKRNAEKRADAQKVAKSLEGKTIVLIRLASEGGHLYGSVTTRDIAEAIADQLKATVSRGQVVMNTAFKSLGLAPVSVSLHPEVKVDVMVNVARSEEEAAIQAKTGKAKLAAEARAAELAEDAAAKSALLDDEALAVEQERSAEAAAKADKKAAKKAAKSTKHVDDAVEAADEGETA</sequence>
<dbReference type="InterPro" id="IPR020070">
    <property type="entry name" value="Ribosomal_bL9_N"/>
</dbReference>
<dbReference type="GO" id="GO:0003735">
    <property type="term" value="F:structural constituent of ribosome"/>
    <property type="evidence" value="ECO:0007669"/>
    <property type="project" value="InterPro"/>
</dbReference>
<dbReference type="PANTHER" id="PTHR21368">
    <property type="entry name" value="50S RIBOSOMAL PROTEIN L9"/>
    <property type="match status" value="1"/>
</dbReference>
<dbReference type="RefSeq" id="WP_014103829.1">
    <property type="nucleotide sequence ID" value="NC_016026.1"/>
</dbReference>
<dbReference type="InterPro" id="IPR036791">
    <property type="entry name" value="Ribosomal_bL9_C_sf"/>
</dbReference>
<dbReference type="Pfam" id="PF03948">
    <property type="entry name" value="Ribosomal_L9_C"/>
    <property type="match status" value="1"/>
</dbReference>
<dbReference type="SUPFAM" id="SSF55653">
    <property type="entry name" value="Ribosomal protein L9 C-domain"/>
    <property type="match status" value="1"/>
</dbReference>
<dbReference type="HOGENOM" id="CLU_078938_1_0_5"/>